<feature type="compositionally biased region" description="Basic and acidic residues" evidence="2">
    <location>
        <begin position="377"/>
        <end position="388"/>
    </location>
</feature>
<keyword evidence="4" id="KW-1185">Reference proteome</keyword>
<dbReference type="EMBL" id="JAVIJP010000013">
    <property type="protein sequence ID" value="KAL3645730.1"/>
    <property type="molecule type" value="Genomic_DNA"/>
</dbReference>
<organism evidence="3 4">
    <name type="scientific">Castilleja foliolosa</name>
    <dbReference type="NCBI Taxonomy" id="1961234"/>
    <lineage>
        <taxon>Eukaryota</taxon>
        <taxon>Viridiplantae</taxon>
        <taxon>Streptophyta</taxon>
        <taxon>Embryophyta</taxon>
        <taxon>Tracheophyta</taxon>
        <taxon>Spermatophyta</taxon>
        <taxon>Magnoliopsida</taxon>
        <taxon>eudicotyledons</taxon>
        <taxon>Gunneridae</taxon>
        <taxon>Pentapetalae</taxon>
        <taxon>asterids</taxon>
        <taxon>lamiids</taxon>
        <taxon>Lamiales</taxon>
        <taxon>Orobanchaceae</taxon>
        <taxon>Pedicularideae</taxon>
        <taxon>Castillejinae</taxon>
        <taxon>Castilleja</taxon>
    </lineage>
</organism>
<evidence type="ECO:0000313" key="4">
    <source>
        <dbReference type="Proteomes" id="UP001632038"/>
    </source>
</evidence>
<feature type="region of interest" description="Disordered" evidence="2">
    <location>
        <begin position="377"/>
        <end position="397"/>
    </location>
</feature>
<evidence type="ECO:0000256" key="1">
    <source>
        <dbReference type="SAM" id="Coils"/>
    </source>
</evidence>
<feature type="compositionally biased region" description="Basic and acidic residues" evidence="2">
    <location>
        <begin position="233"/>
        <end position="244"/>
    </location>
</feature>
<comment type="caution">
    <text evidence="3">The sequence shown here is derived from an EMBL/GenBank/DDBJ whole genome shotgun (WGS) entry which is preliminary data.</text>
</comment>
<sequence length="454" mass="51373">MKRENDHGSAKEKVRMLERKEGSVVDLERLNLVENLRRRCEELEEKVARLLEEIKASNDRENRANELRDKVFAEHMKMTTETNKLIAVLISEKLDAVKEIEKLRAENSEANKIIDAMKLKKMEPNEVELYRKIDEVLYNILTLKAGQTTAEAYEKIGKLASSEGRVNLEFPGSNGGSSGNCTTMDDVEIGSKNNGMSKKGDRNSVPHRTREDDDDVARTINNPRVSQPVCDPRQAESNRRKEQLDSDVSTNGVQLMSTKSTCSHSDAAGDIIEIVESDDETNPDEKAHIPSRVLPSCPSKNKTNFVQNDILSEQRSKLDRADSGKGFFANWTTKKKRNRRISVIDIVSIPKMENQTPRKCARDEAGPACGTQTTVEKFKNGLKDKDSESSDDESLTDSRMDDLVASLRKKSIERKIGYKKFSSRKLANVYVEKLFEIFARERILYSANHNNNDN</sequence>
<keyword evidence="1" id="KW-0175">Coiled coil</keyword>
<accession>A0ABD3DXZ8</accession>
<gene>
    <name evidence="3" type="ORF">CASFOL_010910</name>
</gene>
<name>A0ABD3DXZ8_9LAMI</name>
<proteinExistence type="predicted"/>
<feature type="coiled-coil region" evidence="1">
    <location>
        <begin position="33"/>
        <end position="120"/>
    </location>
</feature>
<reference evidence="4" key="1">
    <citation type="journal article" date="2024" name="IScience">
        <title>Strigolactones Initiate the Formation of Haustorium-like Structures in Castilleja.</title>
        <authorList>
            <person name="Buerger M."/>
            <person name="Peterson D."/>
            <person name="Chory J."/>
        </authorList>
    </citation>
    <scope>NUCLEOTIDE SEQUENCE [LARGE SCALE GENOMIC DNA]</scope>
</reference>
<evidence type="ECO:0000256" key="2">
    <source>
        <dbReference type="SAM" id="MobiDB-lite"/>
    </source>
</evidence>
<evidence type="ECO:0000313" key="3">
    <source>
        <dbReference type="EMBL" id="KAL3645730.1"/>
    </source>
</evidence>
<protein>
    <submittedName>
        <fullName evidence="3">Uncharacterized protein</fullName>
    </submittedName>
</protein>
<dbReference type="Proteomes" id="UP001632038">
    <property type="component" value="Unassembled WGS sequence"/>
</dbReference>
<dbReference type="AlphaFoldDB" id="A0ABD3DXZ8"/>
<feature type="region of interest" description="Disordered" evidence="2">
    <location>
        <begin position="169"/>
        <end position="250"/>
    </location>
</feature>
<feature type="compositionally biased region" description="Basic and acidic residues" evidence="2">
    <location>
        <begin position="198"/>
        <end position="211"/>
    </location>
</feature>